<dbReference type="PROSITE" id="PS50835">
    <property type="entry name" value="IG_LIKE"/>
    <property type="match status" value="1"/>
</dbReference>
<evidence type="ECO:0000256" key="2">
    <source>
        <dbReference type="ARBA" id="ARBA00023130"/>
    </source>
</evidence>
<feature type="chain" id="PRO_5003445439" description="Ig-like domain-containing protein" evidence="5">
    <location>
        <begin position="23"/>
        <end position="161"/>
    </location>
</feature>
<evidence type="ECO:0000256" key="3">
    <source>
        <dbReference type="ARBA" id="ARBA00023157"/>
    </source>
</evidence>
<protein>
    <recommendedName>
        <fullName evidence="6">Ig-like domain-containing protein</fullName>
    </recommendedName>
</protein>
<reference evidence="8" key="1">
    <citation type="journal article" date="2011" name="Nat. Biotechnol.">
        <title>The genomic sequence of the Chinese hamster ovary (CHO)-K1 cell line.</title>
        <authorList>
            <person name="Xu X."/>
            <person name="Nagarajan H."/>
            <person name="Lewis N.E."/>
            <person name="Pan S."/>
            <person name="Cai Z."/>
            <person name="Liu X."/>
            <person name="Chen W."/>
            <person name="Xie M."/>
            <person name="Wang W."/>
            <person name="Hammond S."/>
            <person name="Andersen M.R."/>
            <person name="Neff N."/>
            <person name="Passarelli B."/>
            <person name="Koh W."/>
            <person name="Fan H.C."/>
            <person name="Wang J."/>
            <person name="Gui Y."/>
            <person name="Lee K.H."/>
            <person name="Betenbaugh M.J."/>
            <person name="Quake S.R."/>
            <person name="Famili I."/>
            <person name="Palsson B.O."/>
            <person name="Wang J."/>
        </authorList>
    </citation>
    <scope>NUCLEOTIDE SEQUENCE [LARGE SCALE GENOMIC DNA]</scope>
    <source>
        <strain evidence="8">CHO K1 cell line</strain>
    </source>
</reference>
<dbReference type="GO" id="GO:0019814">
    <property type="term" value="C:immunoglobulin complex"/>
    <property type="evidence" value="ECO:0007669"/>
    <property type="project" value="UniProtKB-KW"/>
</dbReference>
<keyword evidence="1" id="KW-0391">Immunity</keyword>
<proteinExistence type="predicted"/>
<dbReference type="PANTHER" id="PTHR23267">
    <property type="entry name" value="IMMUNOGLOBULIN LIGHT CHAIN"/>
    <property type="match status" value="1"/>
</dbReference>
<dbReference type="InterPro" id="IPR036179">
    <property type="entry name" value="Ig-like_dom_sf"/>
</dbReference>
<feature type="domain" description="Ig-like" evidence="6">
    <location>
        <begin position="24"/>
        <end position="111"/>
    </location>
</feature>
<keyword evidence="4" id="KW-1280">Immunoglobulin</keyword>
<evidence type="ECO:0000259" key="6">
    <source>
        <dbReference type="PROSITE" id="PS50835"/>
    </source>
</evidence>
<dbReference type="SMART" id="SM00409">
    <property type="entry name" value="IG"/>
    <property type="match status" value="1"/>
</dbReference>
<dbReference type="InParanoid" id="G3ILJ7"/>
<dbReference type="EMBL" id="JH004089">
    <property type="protein sequence ID" value="EGW03538.1"/>
    <property type="molecule type" value="Genomic_DNA"/>
</dbReference>
<evidence type="ECO:0000256" key="1">
    <source>
        <dbReference type="ARBA" id="ARBA00022859"/>
    </source>
</evidence>
<dbReference type="InterPro" id="IPR013106">
    <property type="entry name" value="Ig_V-set"/>
</dbReference>
<evidence type="ECO:0000256" key="4">
    <source>
        <dbReference type="ARBA" id="ARBA00043265"/>
    </source>
</evidence>
<dbReference type="FunCoup" id="G3ILJ7">
    <property type="interactions" value="199"/>
</dbReference>
<keyword evidence="5" id="KW-0732">Signal</keyword>
<dbReference type="InterPro" id="IPR003599">
    <property type="entry name" value="Ig_sub"/>
</dbReference>
<evidence type="ECO:0000313" key="8">
    <source>
        <dbReference type="Proteomes" id="UP000001075"/>
    </source>
</evidence>
<evidence type="ECO:0000256" key="5">
    <source>
        <dbReference type="SAM" id="SignalP"/>
    </source>
</evidence>
<dbReference type="Pfam" id="PF07686">
    <property type="entry name" value="V-set"/>
    <property type="match status" value="1"/>
</dbReference>
<feature type="signal peptide" evidence="5">
    <location>
        <begin position="1"/>
        <end position="22"/>
    </location>
</feature>
<dbReference type="Proteomes" id="UP000001075">
    <property type="component" value="Unassembled WGS sequence"/>
</dbReference>
<dbReference type="GO" id="GO:0005886">
    <property type="term" value="C:plasma membrane"/>
    <property type="evidence" value="ECO:0007669"/>
    <property type="project" value="UniProtKB-ARBA"/>
</dbReference>
<dbReference type="SMART" id="SM00406">
    <property type="entry name" value="IGv"/>
    <property type="match status" value="1"/>
</dbReference>
<dbReference type="FunFam" id="2.60.40.10:FF:000212">
    <property type="entry name" value="Immunoglobulin kappa chain variable 12-38"/>
    <property type="match status" value="1"/>
</dbReference>
<dbReference type="STRING" id="10029.G3ILJ7"/>
<evidence type="ECO:0000313" key="7">
    <source>
        <dbReference type="EMBL" id="EGW03538.1"/>
    </source>
</evidence>
<accession>G3ILJ7</accession>
<dbReference type="GO" id="GO:0002250">
    <property type="term" value="P:adaptive immune response"/>
    <property type="evidence" value="ECO:0007669"/>
    <property type="project" value="UniProtKB-KW"/>
</dbReference>
<keyword evidence="3" id="KW-1015">Disulfide bond</keyword>
<dbReference type="SUPFAM" id="SSF48726">
    <property type="entry name" value="Immunoglobulin"/>
    <property type="match status" value="1"/>
</dbReference>
<dbReference type="InterPro" id="IPR007110">
    <property type="entry name" value="Ig-like_dom"/>
</dbReference>
<name>G3ILJ7_CRIGR</name>
<dbReference type="GO" id="GO:0005576">
    <property type="term" value="C:extracellular region"/>
    <property type="evidence" value="ECO:0007669"/>
    <property type="project" value="UniProtKB-ARBA"/>
</dbReference>
<dbReference type="AlphaFoldDB" id="G3ILJ7"/>
<organism evidence="7 8">
    <name type="scientific">Cricetulus griseus</name>
    <name type="common">Chinese hamster</name>
    <name type="synonym">Cricetulus barabensis griseus</name>
    <dbReference type="NCBI Taxonomy" id="10029"/>
    <lineage>
        <taxon>Eukaryota</taxon>
        <taxon>Metazoa</taxon>
        <taxon>Chordata</taxon>
        <taxon>Craniata</taxon>
        <taxon>Vertebrata</taxon>
        <taxon>Euteleostomi</taxon>
        <taxon>Mammalia</taxon>
        <taxon>Eutheria</taxon>
        <taxon>Euarchontoglires</taxon>
        <taxon>Glires</taxon>
        <taxon>Rodentia</taxon>
        <taxon>Myomorpha</taxon>
        <taxon>Muroidea</taxon>
        <taxon>Cricetidae</taxon>
        <taxon>Cricetinae</taxon>
        <taxon>Cricetulus</taxon>
    </lineage>
</organism>
<sequence length="161" mass="17896">MNIGFHTQLLVFLLLWFPGGRCDIQMTQTPSYLSASLGDRVSITCKSSEDIYPALSWYQKKTEKSAKLLIYAANSLVEGVPSRFSGKVSGTQYSLTISSLEADDSGTYFCQQGYNIPPTCYDINHSEKQKSKDELLHLLLLVSALAENVCLSLKDTGEWLL</sequence>
<dbReference type="Gene3D" id="2.60.40.10">
    <property type="entry name" value="Immunoglobulins"/>
    <property type="match status" value="1"/>
</dbReference>
<keyword evidence="2" id="KW-1064">Adaptive immunity</keyword>
<gene>
    <name evidence="7" type="ORF">I79_024764</name>
</gene>
<dbReference type="InterPro" id="IPR050150">
    <property type="entry name" value="IgV_Light_Chain"/>
</dbReference>
<dbReference type="InterPro" id="IPR013783">
    <property type="entry name" value="Ig-like_fold"/>
</dbReference>